<evidence type="ECO:0000256" key="11">
    <source>
        <dbReference type="ARBA" id="ARBA00023444"/>
    </source>
</evidence>
<dbReference type="PANTHER" id="PTHR35457:SF1">
    <property type="entry name" value="HEME A SYNTHASE"/>
    <property type="match status" value="1"/>
</dbReference>
<feature type="transmembrane region" description="Helical" evidence="12">
    <location>
        <begin position="259"/>
        <end position="280"/>
    </location>
</feature>
<evidence type="ECO:0000256" key="6">
    <source>
        <dbReference type="ARBA" id="ARBA00023002"/>
    </source>
</evidence>
<dbReference type="Pfam" id="PF02628">
    <property type="entry name" value="COX15-CtaA"/>
    <property type="match status" value="1"/>
</dbReference>
<evidence type="ECO:0000256" key="4">
    <source>
        <dbReference type="ARBA" id="ARBA00022723"/>
    </source>
</evidence>
<evidence type="ECO:0000313" key="13">
    <source>
        <dbReference type="EMBL" id="SEW39643.1"/>
    </source>
</evidence>
<dbReference type="AlphaFoldDB" id="A0A1I0RFJ5"/>
<keyword evidence="10" id="KW-1015">Disulfide bond</keyword>
<keyword evidence="5 12" id="KW-1133">Transmembrane helix</keyword>
<keyword evidence="4" id="KW-0479">Metal-binding</keyword>
<dbReference type="OrthoDB" id="1447144at2"/>
<evidence type="ECO:0000313" key="14">
    <source>
        <dbReference type="Proteomes" id="UP000199437"/>
    </source>
</evidence>
<evidence type="ECO:0000256" key="10">
    <source>
        <dbReference type="ARBA" id="ARBA00023157"/>
    </source>
</evidence>
<dbReference type="STRING" id="1267423.SAMN05216290_3473"/>
<dbReference type="GO" id="GO:0016020">
    <property type="term" value="C:membrane"/>
    <property type="evidence" value="ECO:0007669"/>
    <property type="project" value="UniProtKB-SubCell"/>
</dbReference>
<accession>A0A1I0RFJ5</accession>
<dbReference type="InterPro" id="IPR003780">
    <property type="entry name" value="COX15/CtaA_fam"/>
</dbReference>
<keyword evidence="3 12" id="KW-0812">Transmembrane</keyword>
<feature type="transmembrane region" description="Helical" evidence="12">
    <location>
        <begin position="12"/>
        <end position="32"/>
    </location>
</feature>
<feature type="transmembrane region" description="Helical" evidence="12">
    <location>
        <begin position="147"/>
        <end position="167"/>
    </location>
</feature>
<feature type="transmembrane region" description="Helical" evidence="12">
    <location>
        <begin position="212"/>
        <end position="229"/>
    </location>
</feature>
<feature type="transmembrane region" description="Helical" evidence="12">
    <location>
        <begin position="173"/>
        <end position="196"/>
    </location>
</feature>
<dbReference type="InterPro" id="IPR050450">
    <property type="entry name" value="COX15/CtaA_HemeA_synthase"/>
</dbReference>
<evidence type="ECO:0000256" key="1">
    <source>
        <dbReference type="ARBA" id="ARBA00004141"/>
    </source>
</evidence>
<protein>
    <submittedName>
        <fullName evidence="13">Cytochrome c oxidase assembly protein subunit 15</fullName>
    </submittedName>
</protein>
<comment type="subcellular location">
    <subcellularLocation>
        <location evidence="1">Membrane</location>
        <topology evidence="1">Multi-pass membrane protein</topology>
    </subcellularLocation>
</comment>
<evidence type="ECO:0000256" key="7">
    <source>
        <dbReference type="ARBA" id="ARBA00023004"/>
    </source>
</evidence>
<comment type="pathway">
    <text evidence="11">Porphyrin-containing compound metabolism.</text>
</comment>
<evidence type="ECO:0000256" key="2">
    <source>
        <dbReference type="ARBA" id="ARBA00022475"/>
    </source>
</evidence>
<evidence type="ECO:0000256" key="12">
    <source>
        <dbReference type="SAM" id="Phobius"/>
    </source>
</evidence>
<keyword evidence="8" id="KW-0350">Heme biosynthesis</keyword>
<dbReference type="GO" id="GO:0046872">
    <property type="term" value="F:metal ion binding"/>
    <property type="evidence" value="ECO:0007669"/>
    <property type="project" value="UniProtKB-KW"/>
</dbReference>
<dbReference type="GO" id="GO:0006784">
    <property type="term" value="P:heme A biosynthetic process"/>
    <property type="evidence" value="ECO:0007669"/>
    <property type="project" value="InterPro"/>
</dbReference>
<reference evidence="14" key="1">
    <citation type="submission" date="2016-10" db="EMBL/GenBank/DDBJ databases">
        <authorList>
            <person name="Varghese N."/>
            <person name="Submissions S."/>
        </authorList>
    </citation>
    <scope>NUCLEOTIDE SEQUENCE [LARGE SCALE GENOMIC DNA]</scope>
    <source>
        <strain evidence="14">CGMCC 1.12402</strain>
    </source>
</reference>
<feature type="transmembrane region" description="Helical" evidence="12">
    <location>
        <begin position="120"/>
        <end position="140"/>
    </location>
</feature>
<keyword evidence="6" id="KW-0560">Oxidoreductase</keyword>
<evidence type="ECO:0000256" key="5">
    <source>
        <dbReference type="ARBA" id="ARBA00022989"/>
    </source>
</evidence>
<proteinExistence type="predicted"/>
<dbReference type="EMBL" id="FOIR01000004">
    <property type="protein sequence ID" value="SEW39643.1"/>
    <property type="molecule type" value="Genomic_DNA"/>
</dbReference>
<keyword evidence="14" id="KW-1185">Reference proteome</keyword>
<dbReference type="PANTHER" id="PTHR35457">
    <property type="entry name" value="HEME A SYNTHASE"/>
    <property type="match status" value="1"/>
</dbReference>
<keyword evidence="9 12" id="KW-0472">Membrane</keyword>
<organism evidence="13 14">
    <name type="scientific">Roseivirga pacifica</name>
    <dbReference type="NCBI Taxonomy" id="1267423"/>
    <lineage>
        <taxon>Bacteria</taxon>
        <taxon>Pseudomonadati</taxon>
        <taxon>Bacteroidota</taxon>
        <taxon>Cytophagia</taxon>
        <taxon>Cytophagales</taxon>
        <taxon>Roseivirgaceae</taxon>
        <taxon>Roseivirga</taxon>
    </lineage>
</organism>
<feature type="transmembrane region" description="Helical" evidence="12">
    <location>
        <begin position="320"/>
        <end position="338"/>
    </location>
</feature>
<evidence type="ECO:0000256" key="9">
    <source>
        <dbReference type="ARBA" id="ARBA00023136"/>
    </source>
</evidence>
<dbReference type="GeneID" id="99988146"/>
<evidence type="ECO:0000256" key="3">
    <source>
        <dbReference type="ARBA" id="ARBA00022692"/>
    </source>
</evidence>
<dbReference type="RefSeq" id="WP_090260239.1">
    <property type="nucleotide sequence ID" value="NZ_FOIR01000004.1"/>
</dbReference>
<keyword evidence="7" id="KW-0408">Iron</keyword>
<gene>
    <name evidence="13" type="ORF">SAMN05216290_3473</name>
</gene>
<dbReference type="GO" id="GO:0016491">
    <property type="term" value="F:oxidoreductase activity"/>
    <property type="evidence" value="ECO:0007669"/>
    <property type="project" value="UniProtKB-KW"/>
</dbReference>
<evidence type="ECO:0000256" key="8">
    <source>
        <dbReference type="ARBA" id="ARBA00023133"/>
    </source>
</evidence>
<feature type="transmembrane region" description="Helical" evidence="12">
    <location>
        <begin position="292"/>
        <end position="314"/>
    </location>
</feature>
<dbReference type="Proteomes" id="UP000199437">
    <property type="component" value="Unassembled WGS sequence"/>
</dbReference>
<keyword evidence="2" id="KW-1003">Cell membrane</keyword>
<sequence>MNQKRTNGRLFRRFSAVTIIAVYLLIAVGGIVRSTGSGMGCPDWPKCFGSWVPPTEVAQLPSNYKDVYAQQRAEKNVKFVKYLNALGFEELAHQIEKDESILIEADFNAAKTWTEYVNRLVGALIGLLIFGTFVLSLRYWKEDRTITVLSFLAFVLVGFQGWIGSIVVSTNLLQWMITVHMLLALLIVCLLIYVYFRAGKQRSFGVRIDRKLPLITFVCLLLTVVQIVLGTEVREAIDMIADAVQNRAEWVSQLGLTFYIHRSYSLLLLGLHVYLFYKLWKTNDNGAFTKPMLFLVSIVVIEILSGVIMAYFAIPAFIQPIHLLLGSLIVGVQYYLFLIMRQKGNEAIGGI</sequence>
<name>A0A1I0RFJ5_9BACT</name>